<sequence length="70" mass="7559">MQLILLILIIFIAGNVHGQNGIPSCSFGNSCPEGMYCCLNPLQSSYLCYDLTIPCGPQDRIHLPTSSTNA</sequence>
<accession>A0A7E4UYP0</accession>
<evidence type="ECO:0000313" key="3">
    <source>
        <dbReference type="WBParaSite" id="Pan_g14154.t1"/>
    </source>
</evidence>
<dbReference type="AlphaFoldDB" id="A0A7E4UYP0"/>
<evidence type="ECO:0000256" key="1">
    <source>
        <dbReference type="SAM" id="SignalP"/>
    </source>
</evidence>
<name>A0A7E4UYP0_PANRE</name>
<reference evidence="3" key="2">
    <citation type="submission" date="2020-10" db="UniProtKB">
        <authorList>
            <consortium name="WormBaseParasite"/>
        </authorList>
    </citation>
    <scope>IDENTIFICATION</scope>
</reference>
<protein>
    <submittedName>
        <fullName evidence="3">GRANULINS domain-containing protein</fullName>
    </submittedName>
</protein>
<dbReference type="WBParaSite" id="Pan_g14154.t1">
    <property type="protein sequence ID" value="Pan_g14154.t1"/>
    <property type="gene ID" value="Pan_g14154"/>
</dbReference>
<organism evidence="2 3">
    <name type="scientific">Panagrellus redivivus</name>
    <name type="common">Microworm</name>
    <dbReference type="NCBI Taxonomy" id="6233"/>
    <lineage>
        <taxon>Eukaryota</taxon>
        <taxon>Metazoa</taxon>
        <taxon>Ecdysozoa</taxon>
        <taxon>Nematoda</taxon>
        <taxon>Chromadorea</taxon>
        <taxon>Rhabditida</taxon>
        <taxon>Tylenchina</taxon>
        <taxon>Panagrolaimomorpha</taxon>
        <taxon>Panagrolaimoidea</taxon>
        <taxon>Panagrolaimidae</taxon>
        <taxon>Panagrellus</taxon>
    </lineage>
</organism>
<evidence type="ECO:0000313" key="2">
    <source>
        <dbReference type="Proteomes" id="UP000492821"/>
    </source>
</evidence>
<dbReference type="Proteomes" id="UP000492821">
    <property type="component" value="Unassembled WGS sequence"/>
</dbReference>
<reference evidence="2" key="1">
    <citation type="journal article" date="2013" name="Genetics">
        <title>The draft genome and transcriptome of Panagrellus redivivus are shaped by the harsh demands of a free-living lifestyle.</title>
        <authorList>
            <person name="Srinivasan J."/>
            <person name="Dillman A.R."/>
            <person name="Macchietto M.G."/>
            <person name="Heikkinen L."/>
            <person name="Lakso M."/>
            <person name="Fracchia K.M."/>
            <person name="Antoshechkin I."/>
            <person name="Mortazavi A."/>
            <person name="Wong G."/>
            <person name="Sternberg P.W."/>
        </authorList>
    </citation>
    <scope>NUCLEOTIDE SEQUENCE [LARGE SCALE GENOMIC DNA]</scope>
    <source>
        <strain evidence="2">MT8872</strain>
    </source>
</reference>
<proteinExistence type="predicted"/>
<keyword evidence="2" id="KW-1185">Reference proteome</keyword>
<keyword evidence="1" id="KW-0732">Signal</keyword>
<feature type="signal peptide" evidence="1">
    <location>
        <begin position="1"/>
        <end position="18"/>
    </location>
</feature>
<feature type="chain" id="PRO_5028919859" evidence="1">
    <location>
        <begin position="19"/>
        <end position="70"/>
    </location>
</feature>